<feature type="transmembrane region" description="Helical" evidence="7">
    <location>
        <begin position="413"/>
        <end position="430"/>
    </location>
</feature>
<feature type="transmembrane region" description="Helical" evidence="7">
    <location>
        <begin position="301"/>
        <end position="323"/>
    </location>
</feature>
<dbReference type="OrthoDB" id="2985014at2759"/>
<feature type="transmembrane region" description="Helical" evidence="7">
    <location>
        <begin position="537"/>
        <end position="559"/>
    </location>
</feature>
<evidence type="ECO:0000313" key="10">
    <source>
        <dbReference type="Proteomes" id="UP000091918"/>
    </source>
</evidence>
<evidence type="ECO:0000256" key="1">
    <source>
        <dbReference type="ARBA" id="ARBA00004141"/>
    </source>
</evidence>
<organism evidence="9 10">
    <name type="scientific">Emergomyces africanus</name>
    <dbReference type="NCBI Taxonomy" id="1955775"/>
    <lineage>
        <taxon>Eukaryota</taxon>
        <taxon>Fungi</taxon>
        <taxon>Dikarya</taxon>
        <taxon>Ascomycota</taxon>
        <taxon>Pezizomycotina</taxon>
        <taxon>Eurotiomycetes</taxon>
        <taxon>Eurotiomycetidae</taxon>
        <taxon>Onygenales</taxon>
        <taxon>Ajellomycetaceae</taxon>
        <taxon>Emergomyces</taxon>
    </lineage>
</organism>
<feature type="transmembrane region" description="Helical" evidence="7">
    <location>
        <begin position="480"/>
        <end position="499"/>
    </location>
</feature>
<proteinExistence type="predicted"/>
<evidence type="ECO:0000313" key="9">
    <source>
        <dbReference type="EMBL" id="OAX79911.1"/>
    </source>
</evidence>
<sequence length="622" mass="68729">MLYIENQSQPSIPGRFINTASPSIAEDIPSANSFTTSSSQLTPEEGSSESRDGNAGSSAREPQLPGLGRIQTNFSGDGHNEFEFLTEFQELEHHDYGTDASDDGQDYRSPKAAEVYEFSDALTSRSYTIDEEKAVVKKFDMRLTMFMALLYMLSFLDRSNIGNARIAGLESDLKLTSSQFEWVLTAFYITYICFEWMTLMYRVVPAHLYISICCFSWGLIAACQSLVSSFWALVLLRALLGIAEAAFGPGLPFYLSFFYKREELAYRTGMFISAAPLATSFASTLAWAIMKLSDDGPIAPWRALFLLEGFPSVIVAVFVWIYVPDSPGKARYLTPRERKVAKLRLKKSNGTRYRDRSRERQFDWREIGRTLRDPKSYLTALMFFSCNVAFSSMPVFLPTILKDMGYPAQTSQALSAPPYILSFLIVLLTASLSDRQRTRSPYLIAHALVSSAAYLSIALAGHFHTHLSSTLLILIRYTAIYPATAGFFSSITLIITWTMDNQPGKEGKGTGMAILNIIGQCGPLVGTRLYPHTDGPWYVRGMAVCALFMLLVAALAFVLRRLLRKENERALMGTAAVGADEIEMVEGEAAGLMGRGSGSGSGLASLSRANDPFTPYLASPVA</sequence>
<feature type="domain" description="Major facilitator superfamily (MFS) profile" evidence="8">
    <location>
        <begin position="143"/>
        <end position="568"/>
    </location>
</feature>
<comment type="subcellular location">
    <subcellularLocation>
        <location evidence="1">Membrane</location>
        <topology evidence="1">Multi-pass membrane protein</topology>
    </subcellularLocation>
</comment>
<dbReference type="PANTHER" id="PTHR43791:SF27">
    <property type="entry name" value="TRANSPORTER, PUTATIVE (AFU_ORTHOLOGUE AFUA_2G15730)-RELATED"/>
    <property type="match status" value="1"/>
</dbReference>
<feature type="region of interest" description="Disordered" evidence="6">
    <location>
        <begin position="1"/>
        <end position="72"/>
    </location>
</feature>
<evidence type="ECO:0000256" key="6">
    <source>
        <dbReference type="SAM" id="MobiDB-lite"/>
    </source>
</evidence>
<dbReference type="SUPFAM" id="SSF103473">
    <property type="entry name" value="MFS general substrate transporter"/>
    <property type="match status" value="1"/>
</dbReference>
<dbReference type="GO" id="GO:0016020">
    <property type="term" value="C:membrane"/>
    <property type="evidence" value="ECO:0007669"/>
    <property type="project" value="UniProtKB-SubCell"/>
</dbReference>
<dbReference type="PANTHER" id="PTHR43791">
    <property type="entry name" value="PERMEASE-RELATED"/>
    <property type="match status" value="1"/>
</dbReference>
<keyword evidence="5 7" id="KW-0472">Membrane</keyword>
<evidence type="ECO:0000256" key="4">
    <source>
        <dbReference type="ARBA" id="ARBA00022989"/>
    </source>
</evidence>
<reference evidence="9 10" key="1">
    <citation type="submission" date="2015-07" db="EMBL/GenBank/DDBJ databases">
        <title>Emmonsia species relationships and genome sequence.</title>
        <authorList>
            <person name="Cuomo C.A."/>
            <person name="Schwartz I.S."/>
            <person name="Kenyon C."/>
            <person name="de Hoog G.S."/>
            <person name="Govender N.P."/>
            <person name="Botha A."/>
            <person name="Moreno L."/>
            <person name="de Vries M."/>
            <person name="Munoz J.F."/>
            <person name="Stielow J.B."/>
        </authorList>
    </citation>
    <scope>NUCLEOTIDE SEQUENCE [LARGE SCALE GENOMIC DNA]</scope>
    <source>
        <strain evidence="9 10">CBS 136260</strain>
    </source>
</reference>
<feature type="transmembrane region" description="Helical" evidence="7">
    <location>
        <begin position="511"/>
        <end position="531"/>
    </location>
</feature>
<gene>
    <name evidence="9" type="ORF">ACJ72_05767</name>
</gene>
<dbReference type="STRING" id="1658172.A0A1B7NT44"/>
<dbReference type="Proteomes" id="UP000091918">
    <property type="component" value="Unassembled WGS sequence"/>
</dbReference>
<keyword evidence="10" id="KW-1185">Reference proteome</keyword>
<feature type="region of interest" description="Disordered" evidence="6">
    <location>
        <begin position="597"/>
        <end position="622"/>
    </location>
</feature>
<protein>
    <recommendedName>
        <fullName evidence="8">Major facilitator superfamily (MFS) profile domain-containing protein</fullName>
    </recommendedName>
</protein>
<name>A0A1B7NT44_9EURO</name>
<dbReference type="InterPro" id="IPR011701">
    <property type="entry name" value="MFS"/>
</dbReference>
<dbReference type="Pfam" id="PF07690">
    <property type="entry name" value="MFS_1"/>
    <property type="match status" value="1"/>
</dbReference>
<dbReference type="AlphaFoldDB" id="A0A1B7NT44"/>
<keyword evidence="3 7" id="KW-0812">Transmembrane</keyword>
<dbReference type="Gene3D" id="1.20.1250.20">
    <property type="entry name" value="MFS general substrate transporter like domains"/>
    <property type="match status" value="2"/>
</dbReference>
<feature type="transmembrane region" description="Helical" evidence="7">
    <location>
        <begin position="442"/>
        <end position="460"/>
    </location>
</feature>
<keyword evidence="2" id="KW-0813">Transport</keyword>
<dbReference type="InterPro" id="IPR036259">
    <property type="entry name" value="MFS_trans_sf"/>
</dbReference>
<feature type="transmembrane region" description="Helical" evidence="7">
    <location>
        <begin position="182"/>
        <end position="201"/>
    </location>
</feature>
<dbReference type="PROSITE" id="PS50850">
    <property type="entry name" value="MFS"/>
    <property type="match status" value="1"/>
</dbReference>
<evidence type="ECO:0000256" key="3">
    <source>
        <dbReference type="ARBA" id="ARBA00022692"/>
    </source>
</evidence>
<feature type="transmembrane region" description="Helical" evidence="7">
    <location>
        <begin position="377"/>
        <end position="401"/>
    </location>
</feature>
<dbReference type="GO" id="GO:0022857">
    <property type="term" value="F:transmembrane transporter activity"/>
    <property type="evidence" value="ECO:0007669"/>
    <property type="project" value="InterPro"/>
</dbReference>
<comment type="caution">
    <text evidence="9">The sequence shown here is derived from an EMBL/GenBank/DDBJ whole genome shotgun (WGS) entry which is preliminary data.</text>
</comment>
<feature type="transmembrane region" description="Helical" evidence="7">
    <location>
        <begin position="238"/>
        <end position="259"/>
    </location>
</feature>
<dbReference type="FunFam" id="1.20.1250.20:FF:000018">
    <property type="entry name" value="MFS transporter permease"/>
    <property type="match status" value="1"/>
</dbReference>
<evidence type="ECO:0000256" key="5">
    <source>
        <dbReference type="ARBA" id="ARBA00023136"/>
    </source>
</evidence>
<feature type="transmembrane region" description="Helical" evidence="7">
    <location>
        <begin position="208"/>
        <end position="232"/>
    </location>
</feature>
<dbReference type="InterPro" id="IPR020846">
    <property type="entry name" value="MFS_dom"/>
</dbReference>
<feature type="transmembrane region" description="Helical" evidence="7">
    <location>
        <begin position="271"/>
        <end position="289"/>
    </location>
</feature>
<evidence type="ECO:0000256" key="2">
    <source>
        <dbReference type="ARBA" id="ARBA00022448"/>
    </source>
</evidence>
<evidence type="ECO:0000259" key="8">
    <source>
        <dbReference type="PROSITE" id="PS50850"/>
    </source>
</evidence>
<evidence type="ECO:0000256" key="7">
    <source>
        <dbReference type="SAM" id="Phobius"/>
    </source>
</evidence>
<feature type="compositionally biased region" description="Polar residues" evidence="6">
    <location>
        <begin position="1"/>
        <end position="11"/>
    </location>
</feature>
<feature type="compositionally biased region" description="Polar residues" evidence="6">
    <location>
        <begin position="30"/>
        <end position="42"/>
    </location>
</feature>
<keyword evidence="4 7" id="KW-1133">Transmembrane helix</keyword>
<dbReference type="FunFam" id="1.20.1250.20:FF:000013">
    <property type="entry name" value="MFS general substrate transporter"/>
    <property type="match status" value="1"/>
</dbReference>
<accession>A0A1B7NT44</accession>
<dbReference type="EMBL" id="LGUA01000854">
    <property type="protein sequence ID" value="OAX79911.1"/>
    <property type="molecule type" value="Genomic_DNA"/>
</dbReference>